<evidence type="ECO:0000313" key="3">
    <source>
        <dbReference type="Proteomes" id="UP000036938"/>
    </source>
</evidence>
<feature type="compositionally biased region" description="Basic residues" evidence="1">
    <location>
        <begin position="10"/>
        <end position="21"/>
    </location>
</feature>
<evidence type="ECO:0000313" key="2">
    <source>
        <dbReference type="EMBL" id="KNG95438.1"/>
    </source>
</evidence>
<dbReference type="Pfam" id="PF13770">
    <property type="entry name" value="DUF4169"/>
    <property type="match status" value="1"/>
</dbReference>
<dbReference type="EMBL" id="AQQZ01000001">
    <property type="protein sequence ID" value="KNG95438.1"/>
    <property type="molecule type" value="Genomic_DNA"/>
</dbReference>
<comment type="caution">
    <text evidence="2">The sequence shown here is derived from an EMBL/GenBank/DDBJ whole genome shotgun (WGS) entry which is preliminary data.</text>
</comment>
<feature type="region of interest" description="Disordered" evidence="1">
    <location>
        <begin position="1"/>
        <end position="59"/>
    </location>
</feature>
<accession>A0A0L1JVP4</accession>
<dbReference type="InterPro" id="IPR025227">
    <property type="entry name" value="DUF4169"/>
</dbReference>
<organism evidence="2 3">
    <name type="scientific">Pseudaestuariivita atlantica</name>
    <dbReference type="NCBI Taxonomy" id="1317121"/>
    <lineage>
        <taxon>Bacteria</taxon>
        <taxon>Pseudomonadati</taxon>
        <taxon>Pseudomonadota</taxon>
        <taxon>Alphaproteobacteria</taxon>
        <taxon>Rhodobacterales</taxon>
        <taxon>Paracoccaceae</taxon>
        <taxon>Pseudaestuariivita</taxon>
    </lineage>
</organism>
<dbReference type="AlphaFoldDB" id="A0A0L1JVP4"/>
<evidence type="ECO:0000256" key="1">
    <source>
        <dbReference type="SAM" id="MobiDB-lite"/>
    </source>
</evidence>
<dbReference type="Proteomes" id="UP000036938">
    <property type="component" value="Unassembled WGS sequence"/>
</dbReference>
<dbReference type="RefSeq" id="WP_050529172.1">
    <property type="nucleotide sequence ID" value="NZ_AQQZ01000001.1"/>
</dbReference>
<proteinExistence type="predicted"/>
<feature type="compositionally biased region" description="Basic and acidic residues" evidence="1">
    <location>
        <begin position="22"/>
        <end position="59"/>
    </location>
</feature>
<gene>
    <name evidence="2" type="ORF">ATO11_02210</name>
</gene>
<reference evidence="2 3" key="1">
    <citation type="journal article" date="2015" name="Int. J. Syst. Evol. Microbiol.">
        <title>Aestuariivita atlantica sp. nov., isolated from deep sea sediment of the Atlantic Ocean.</title>
        <authorList>
            <person name="Li G."/>
            <person name="Lai Q."/>
            <person name="Du Y."/>
            <person name="Liu X."/>
            <person name="Sun F."/>
            <person name="Shao Z."/>
        </authorList>
    </citation>
    <scope>NUCLEOTIDE SEQUENCE [LARGE SCALE GENOMIC DNA]</scope>
    <source>
        <strain evidence="2 3">22II-S11-z3</strain>
    </source>
</reference>
<dbReference type="PATRIC" id="fig|1317121.7.peg.445"/>
<name>A0A0L1JVP4_9RHOB</name>
<dbReference type="STRING" id="1317121.ATO11_02210"/>
<sequence length="59" mass="6795">MSGTPINLNRARKARDKVKKRAQADENAVKFGRTKAEKSKDTAERDKATRKLDQHRRDT</sequence>
<protein>
    <submittedName>
        <fullName evidence="2">Amidase</fullName>
    </submittedName>
</protein>
<keyword evidence="3" id="KW-1185">Reference proteome</keyword>
<dbReference type="OrthoDB" id="7192657at2"/>